<comment type="function">
    <text evidence="7">Functions as a peptidoglycan terminase that cleaves nascent peptidoglycan strands endolytically to terminate their elongation.</text>
</comment>
<dbReference type="NCBIfam" id="TIGR00247">
    <property type="entry name" value="endolytic transglycosylase MltG"/>
    <property type="match status" value="1"/>
</dbReference>
<dbReference type="Pfam" id="PF02618">
    <property type="entry name" value="YceG"/>
    <property type="match status" value="1"/>
</dbReference>
<comment type="catalytic activity">
    <reaction evidence="7">
        <text>a peptidoglycan chain = a peptidoglycan chain with N-acetyl-1,6-anhydromuramyl-[peptide] at the reducing end + a peptidoglycan chain with N-acetylglucosamine at the non-reducing end.</text>
        <dbReference type="EC" id="4.2.2.29"/>
    </reaction>
</comment>
<dbReference type="InterPro" id="IPR003770">
    <property type="entry name" value="MLTG-like"/>
</dbReference>
<dbReference type="HAMAP" id="MF_02065">
    <property type="entry name" value="MltG"/>
    <property type="match status" value="1"/>
</dbReference>
<evidence type="ECO:0000256" key="2">
    <source>
        <dbReference type="ARBA" id="ARBA00022692"/>
    </source>
</evidence>
<comment type="similarity">
    <text evidence="7">Belongs to the transglycosylase MltG family.</text>
</comment>
<dbReference type="PANTHER" id="PTHR30518:SF2">
    <property type="entry name" value="ENDOLYTIC MUREIN TRANSGLYCOSYLASE"/>
    <property type="match status" value="1"/>
</dbReference>
<protein>
    <recommendedName>
        <fullName evidence="7">Endolytic murein transglycosylase</fullName>
        <ecNumber evidence="7">4.2.2.29</ecNumber>
    </recommendedName>
    <alternativeName>
        <fullName evidence="7">Peptidoglycan lytic transglycosylase</fullName>
    </alternativeName>
    <alternativeName>
        <fullName evidence="7">Peptidoglycan polymerization terminase</fullName>
    </alternativeName>
</protein>
<evidence type="ECO:0000313" key="10">
    <source>
        <dbReference type="Proteomes" id="UP000678016"/>
    </source>
</evidence>
<sequence length="457" mass="49200">MEEEAPQEDEEPEEEPAESFAEEAPEEEPEPRPRRSRRASAADDGGRRGGRRRRGRREEPEEEPEEEDEYEEPNLADIAEAYGGGRSSRKKAKELKRARANAGKGGRKRRRRSRALTIVLALVLLLVVAGGGYAVIRTYVLPADFDGQGSGETVFVIEQGDAGSVVGENLADAGVVASSRAFLNALDAVPEEELGSGLAPGTYSLAQGMSGEAAVAALLDPASRVGGRVTIPEGLRTDGIFERISEATDLSVEDLDAAYAQTDELGLPDYATEGPEGYLFPSTYRFDPGSDALSVLKTMVTQHNQVAEEIDLEGRAEALGYDANEVMAIAAIVQAETGTKEDMPLISAVVHNRLEEGMQLQMDSTCFYVLGEEGTFLDNEQRASCEADPRGYSTYGMTGLPAGPFVAPGLDAIEAALAPADEDYLYFALVDPENGHTGFSTTLEEHNQMVAENQAEW</sequence>
<evidence type="ECO:0000256" key="6">
    <source>
        <dbReference type="ARBA" id="ARBA00023316"/>
    </source>
</evidence>
<evidence type="ECO:0000256" key="5">
    <source>
        <dbReference type="ARBA" id="ARBA00023239"/>
    </source>
</evidence>
<dbReference type="EMBL" id="CP074132">
    <property type="protein sequence ID" value="QUX31698.1"/>
    <property type="molecule type" value="Genomic_DNA"/>
</dbReference>
<feature type="region of interest" description="Disordered" evidence="8">
    <location>
        <begin position="1"/>
        <end position="109"/>
    </location>
</feature>
<feature type="compositionally biased region" description="Acidic residues" evidence="8">
    <location>
        <begin position="1"/>
        <end position="29"/>
    </location>
</feature>
<name>A0ABX8CBK6_9ACTN</name>
<evidence type="ECO:0000256" key="1">
    <source>
        <dbReference type="ARBA" id="ARBA00022475"/>
    </source>
</evidence>
<evidence type="ECO:0000256" key="3">
    <source>
        <dbReference type="ARBA" id="ARBA00022989"/>
    </source>
</evidence>
<dbReference type="Proteomes" id="UP000678016">
    <property type="component" value="Chromosome"/>
</dbReference>
<evidence type="ECO:0000256" key="4">
    <source>
        <dbReference type="ARBA" id="ARBA00023136"/>
    </source>
</evidence>
<reference evidence="10" key="1">
    <citation type="submission" date="2021-05" db="EMBL/GenBank/DDBJ databases">
        <title>Direct Submission.</title>
        <authorList>
            <person name="Li K."/>
            <person name="Gao J."/>
        </authorList>
    </citation>
    <scope>NUCLEOTIDE SEQUENCE [LARGE SCALE GENOMIC DNA]</scope>
    <source>
        <strain evidence="10">HDS12</strain>
    </source>
</reference>
<evidence type="ECO:0000256" key="7">
    <source>
        <dbReference type="HAMAP-Rule" id="MF_02065"/>
    </source>
</evidence>
<feature type="site" description="Important for catalytic activity" evidence="7">
    <location>
        <position position="336"/>
    </location>
</feature>
<keyword evidence="1 7" id="KW-1003">Cell membrane</keyword>
<gene>
    <name evidence="7 9" type="primary">mltG</name>
    <name evidence="9" type="ORF">KGD83_10210</name>
</gene>
<feature type="transmembrane region" description="Helical" evidence="7">
    <location>
        <begin position="115"/>
        <end position="136"/>
    </location>
</feature>
<dbReference type="PANTHER" id="PTHR30518">
    <property type="entry name" value="ENDOLYTIC MUREIN TRANSGLYCOSYLASE"/>
    <property type="match status" value="1"/>
</dbReference>
<organism evidence="9 10">
    <name type="scientific">Nocardiopsis akebiae</name>
    <dbReference type="NCBI Taxonomy" id="2831968"/>
    <lineage>
        <taxon>Bacteria</taxon>
        <taxon>Bacillati</taxon>
        <taxon>Actinomycetota</taxon>
        <taxon>Actinomycetes</taxon>
        <taxon>Streptosporangiales</taxon>
        <taxon>Nocardiopsidaceae</taxon>
        <taxon>Nocardiopsis</taxon>
    </lineage>
</organism>
<keyword evidence="5 7" id="KW-0456">Lyase</keyword>
<proteinExistence type="inferred from homology"/>
<comment type="subcellular location">
    <subcellularLocation>
        <location evidence="7">Cell membrane</location>
        <topology evidence="7">Single-pass membrane protein</topology>
    </subcellularLocation>
</comment>
<evidence type="ECO:0000256" key="8">
    <source>
        <dbReference type="SAM" id="MobiDB-lite"/>
    </source>
</evidence>
<keyword evidence="10" id="KW-1185">Reference proteome</keyword>
<dbReference type="Gene3D" id="3.30.1490.480">
    <property type="entry name" value="Endolytic murein transglycosylase"/>
    <property type="match status" value="1"/>
</dbReference>
<keyword evidence="3 7" id="KW-1133">Transmembrane helix</keyword>
<feature type="compositionally biased region" description="Basic residues" evidence="8">
    <location>
        <begin position="87"/>
        <end position="109"/>
    </location>
</feature>
<keyword evidence="2 7" id="KW-0812">Transmembrane</keyword>
<feature type="compositionally biased region" description="Acidic residues" evidence="8">
    <location>
        <begin position="60"/>
        <end position="74"/>
    </location>
</feature>
<keyword evidence="6 7" id="KW-0961">Cell wall biogenesis/degradation</keyword>
<evidence type="ECO:0000313" key="9">
    <source>
        <dbReference type="EMBL" id="QUX31698.1"/>
    </source>
</evidence>
<accession>A0ABX8CBK6</accession>
<keyword evidence="4 7" id="KW-0472">Membrane</keyword>
<dbReference type="EC" id="4.2.2.29" evidence="7"/>